<feature type="domain" description="ATPase AAA-type core" evidence="1">
    <location>
        <begin position="232"/>
        <end position="323"/>
    </location>
</feature>
<evidence type="ECO:0000313" key="2">
    <source>
        <dbReference type="EMBL" id="KKZ14117.1"/>
    </source>
</evidence>
<dbReference type="GO" id="GO:0005524">
    <property type="term" value="F:ATP binding"/>
    <property type="evidence" value="ECO:0007669"/>
    <property type="project" value="InterPro"/>
</dbReference>
<dbReference type="AlphaFoldDB" id="A0A6N3X4C9"/>
<comment type="caution">
    <text evidence="2">The sequence shown here is derived from an EMBL/GenBank/DDBJ whole genome shotgun (WGS) entry which is preliminary data.</text>
</comment>
<dbReference type="Pfam" id="PF13304">
    <property type="entry name" value="AAA_21"/>
    <property type="match status" value="1"/>
</dbReference>
<sequence>MTEDPDIMVIGSQNGLGKTSTLECCSLLLSTLTTSQEQWRFQIPELRSWPVHLPDLLVRAGAEQIELDGEISLGSLQFSVSFHLTRRGHVKIHGEKLEEAQKAFDVAGKRKSHESIGEDLIRVISGMSTDPVLTDSFLFFHSYRKVQEGNPELGMMVDEPSYDSPYRPSHWRRRYNFSVSRFKMIILKSLMQQADLFELSEAKNLNTAIAHAIAQLNELLKFYVGGTISKLRPREDNTVEFRIHPNKGGDSFTFDGLSSGQKEIISTLFLVWYYTQERPSVVLIDEPELHLNAQWHRSFVNKLLDLAPHNQYIVATHSVDVMDSVEKDRRLLLEA</sequence>
<name>A0A6N3X4C9_9SYNE</name>
<reference evidence="2 3" key="1">
    <citation type="submission" date="2015-01" db="EMBL/GenBank/DDBJ databases">
        <title>Lifestyle Evolution in Cyanobacterial Symbionts of Sponges.</title>
        <authorList>
            <person name="Burgsdorf I."/>
            <person name="Slaby B.M."/>
            <person name="Handley K.M."/>
            <person name="Haber M."/>
            <person name="Blom J."/>
            <person name="Marshall C.W."/>
            <person name="Gilbert J.A."/>
            <person name="Hentschel U."/>
            <person name="Steindler L."/>
        </authorList>
    </citation>
    <scope>NUCLEOTIDE SEQUENCE [LARGE SCALE GENOMIC DNA]</scope>
    <source>
        <strain evidence="2">142</strain>
    </source>
</reference>
<protein>
    <recommendedName>
        <fullName evidence="1">ATPase AAA-type core domain-containing protein</fullName>
    </recommendedName>
</protein>
<accession>A0A6N3X4C9</accession>
<dbReference type="PANTHER" id="PTHR43581">
    <property type="entry name" value="ATP/GTP PHOSPHATASE"/>
    <property type="match status" value="1"/>
</dbReference>
<proteinExistence type="predicted"/>
<evidence type="ECO:0000313" key="3">
    <source>
        <dbReference type="Proteomes" id="UP000035054"/>
    </source>
</evidence>
<dbReference type="PANTHER" id="PTHR43581:SF4">
    <property type="entry name" value="ATP_GTP PHOSPHATASE"/>
    <property type="match status" value="1"/>
</dbReference>
<organism evidence="2 3">
    <name type="scientific">Candidatus Synechococcus spongiarum 142</name>
    <dbReference type="NCBI Taxonomy" id="1608213"/>
    <lineage>
        <taxon>Bacteria</taxon>
        <taxon>Bacillati</taxon>
        <taxon>Cyanobacteriota</taxon>
        <taxon>Cyanophyceae</taxon>
        <taxon>Synechococcales</taxon>
        <taxon>Synechococcaceae</taxon>
        <taxon>Synechococcus</taxon>
    </lineage>
</organism>
<dbReference type="Proteomes" id="UP000035054">
    <property type="component" value="Unassembled WGS sequence"/>
</dbReference>
<dbReference type="SUPFAM" id="SSF52540">
    <property type="entry name" value="P-loop containing nucleoside triphosphate hydrolases"/>
    <property type="match status" value="1"/>
</dbReference>
<dbReference type="InterPro" id="IPR003959">
    <property type="entry name" value="ATPase_AAA_core"/>
</dbReference>
<dbReference type="InterPro" id="IPR027417">
    <property type="entry name" value="P-loop_NTPase"/>
</dbReference>
<dbReference type="GO" id="GO:0016887">
    <property type="term" value="F:ATP hydrolysis activity"/>
    <property type="evidence" value="ECO:0007669"/>
    <property type="project" value="InterPro"/>
</dbReference>
<evidence type="ECO:0000259" key="1">
    <source>
        <dbReference type="Pfam" id="PF13304"/>
    </source>
</evidence>
<dbReference type="InterPro" id="IPR051396">
    <property type="entry name" value="Bact_Antivir_Def_Nuclease"/>
</dbReference>
<dbReference type="EMBL" id="JXUO01000187">
    <property type="protein sequence ID" value="KKZ14117.1"/>
    <property type="molecule type" value="Genomic_DNA"/>
</dbReference>
<gene>
    <name evidence="2" type="ORF">TH68_05690</name>
</gene>
<dbReference type="Gene3D" id="3.40.50.300">
    <property type="entry name" value="P-loop containing nucleotide triphosphate hydrolases"/>
    <property type="match status" value="1"/>
</dbReference>